<organism evidence="2 3">
    <name type="scientific">Polycladomyces abyssicola</name>
    <dbReference type="NCBI Taxonomy" id="1125966"/>
    <lineage>
        <taxon>Bacteria</taxon>
        <taxon>Bacillati</taxon>
        <taxon>Bacillota</taxon>
        <taxon>Bacilli</taxon>
        <taxon>Bacillales</taxon>
        <taxon>Thermoactinomycetaceae</taxon>
        <taxon>Polycladomyces</taxon>
    </lineage>
</organism>
<gene>
    <name evidence="2" type="primary">rimI</name>
    <name evidence="2" type="ORF">JIR001_02910</name>
</gene>
<sequence>MERSRIAFRPMKMADLPMIMEVERASFPTPWPKEAFVNELLHSPFAHYTVVTVDGEIAGYCGMWIVVDEAHITNIAIHPKYRGKKLGQATLAYMKRLARLLGADKMTLEVRVSNHVAQHVYRKLGFEAKGIRPRYYSDNQEDALIMWVTLDEDDGEHTVESNKNTGTGD</sequence>
<dbReference type="InterPro" id="IPR050276">
    <property type="entry name" value="MshD_Acetyltransferase"/>
</dbReference>
<dbReference type="InterPro" id="IPR016181">
    <property type="entry name" value="Acyl_CoA_acyltransferase"/>
</dbReference>
<evidence type="ECO:0000313" key="2">
    <source>
        <dbReference type="EMBL" id="BCU80508.1"/>
    </source>
</evidence>
<accession>A0A8D5ZMP5</accession>
<protein>
    <submittedName>
        <fullName evidence="2">Ribosomal-protein-alanine acetyltransferase</fullName>
    </submittedName>
</protein>
<dbReference type="NCBIfam" id="TIGR01575">
    <property type="entry name" value="rimI"/>
    <property type="match status" value="1"/>
</dbReference>
<name>A0A8D5ZMP5_9BACL</name>
<dbReference type="PANTHER" id="PTHR43617:SF35">
    <property type="entry name" value="[RIBOSOMAL PROTEIN BS18]-ALANINE N-ACETYLTRANSFERASE"/>
    <property type="match status" value="1"/>
</dbReference>
<dbReference type="PANTHER" id="PTHR43617">
    <property type="entry name" value="L-AMINO ACID N-ACETYLTRANSFERASE"/>
    <property type="match status" value="1"/>
</dbReference>
<dbReference type="Pfam" id="PF00583">
    <property type="entry name" value="Acetyltransf_1"/>
    <property type="match status" value="1"/>
</dbReference>
<dbReference type="PROSITE" id="PS51186">
    <property type="entry name" value="GNAT"/>
    <property type="match status" value="1"/>
</dbReference>
<dbReference type="Gene3D" id="3.40.630.30">
    <property type="match status" value="1"/>
</dbReference>
<dbReference type="Proteomes" id="UP000677436">
    <property type="component" value="Chromosome"/>
</dbReference>
<dbReference type="AlphaFoldDB" id="A0A8D5ZMP5"/>
<proteinExistence type="predicted"/>
<dbReference type="CDD" id="cd04301">
    <property type="entry name" value="NAT_SF"/>
    <property type="match status" value="1"/>
</dbReference>
<dbReference type="GO" id="GO:0008999">
    <property type="term" value="F:protein-N-terminal-alanine acetyltransferase activity"/>
    <property type="evidence" value="ECO:0007669"/>
    <property type="project" value="TreeGrafter"/>
</dbReference>
<evidence type="ECO:0000313" key="3">
    <source>
        <dbReference type="Proteomes" id="UP000677436"/>
    </source>
</evidence>
<reference evidence="2" key="1">
    <citation type="journal article" date="2013" name="Int. J. Syst. Evol. Microbiol.">
        <title>Polycladomyces abyssicola gen. nov., sp. nov., a thermophilic filamentous bacterium isolated from hemipelagic sediment.</title>
        <authorList>
            <person name="Tsubouchi T."/>
            <person name="Shimane Y."/>
            <person name="Mori K."/>
            <person name="Usui K."/>
            <person name="Hiraki T."/>
            <person name="Tame A."/>
            <person name="Uematsu K."/>
            <person name="Maruyama T."/>
            <person name="Hatada Y."/>
        </authorList>
    </citation>
    <scope>NUCLEOTIDE SEQUENCE</scope>
    <source>
        <strain evidence="2">JIR-001</strain>
    </source>
</reference>
<evidence type="ECO:0000259" key="1">
    <source>
        <dbReference type="PROSITE" id="PS51186"/>
    </source>
</evidence>
<dbReference type="SUPFAM" id="SSF55729">
    <property type="entry name" value="Acyl-CoA N-acyltransferases (Nat)"/>
    <property type="match status" value="1"/>
</dbReference>
<dbReference type="InterPro" id="IPR000182">
    <property type="entry name" value="GNAT_dom"/>
</dbReference>
<keyword evidence="3" id="KW-1185">Reference proteome</keyword>
<dbReference type="RefSeq" id="WP_212773877.1">
    <property type="nucleotide sequence ID" value="NZ_AP024601.1"/>
</dbReference>
<dbReference type="EMBL" id="AP024601">
    <property type="protein sequence ID" value="BCU80508.1"/>
    <property type="molecule type" value="Genomic_DNA"/>
</dbReference>
<reference evidence="2" key="2">
    <citation type="journal article" date="2021" name="Microbiol. Resour. Announc.">
        <title>Complete Genome Sequence of Polycladomyces abyssicola JIR-001T, Isolated from Hemipelagic Sediment in Deep Seawater.</title>
        <authorList>
            <person name="Tsubouchi T."/>
            <person name="Kaneko Y."/>
        </authorList>
    </citation>
    <scope>NUCLEOTIDE SEQUENCE</scope>
    <source>
        <strain evidence="2">JIR-001</strain>
    </source>
</reference>
<feature type="domain" description="N-acetyltransferase" evidence="1">
    <location>
        <begin position="6"/>
        <end position="151"/>
    </location>
</feature>
<dbReference type="InterPro" id="IPR006464">
    <property type="entry name" value="AcTrfase_RimI/Ard1"/>
</dbReference>
<dbReference type="KEGG" id="pabs:JIR001_02910"/>